<dbReference type="Proteomes" id="UP000835052">
    <property type="component" value="Unassembled WGS sequence"/>
</dbReference>
<protein>
    <submittedName>
        <fullName evidence="2">Uncharacterized protein</fullName>
    </submittedName>
</protein>
<feature type="region of interest" description="Disordered" evidence="1">
    <location>
        <begin position="49"/>
        <end position="71"/>
    </location>
</feature>
<accession>A0A8S1HY55</accession>
<evidence type="ECO:0000313" key="3">
    <source>
        <dbReference type="Proteomes" id="UP000835052"/>
    </source>
</evidence>
<evidence type="ECO:0000256" key="1">
    <source>
        <dbReference type="SAM" id="MobiDB-lite"/>
    </source>
</evidence>
<evidence type="ECO:0000313" key="2">
    <source>
        <dbReference type="EMBL" id="CAD6198072.1"/>
    </source>
</evidence>
<organism evidence="2 3">
    <name type="scientific">Caenorhabditis auriculariae</name>
    <dbReference type="NCBI Taxonomy" id="2777116"/>
    <lineage>
        <taxon>Eukaryota</taxon>
        <taxon>Metazoa</taxon>
        <taxon>Ecdysozoa</taxon>
        <taxon>Nematoda</taxon>
        <taxon>Chromadorea</taxon>
        <taxon>Rhabditida</taxon>
        <taxon>Rhabditina</taxon>
        <taxon>Rhabditomorpha</taxon>
        <taxon>Rhabditoidea</taxon>
        <taxon>Rhabditidae</taxon>
        <taxon>Peloderinae</taxon>
        <taxon>Caenorhabditis</taxon>
    </lineage>
</organism>
<dbReference type="EMBL" id="CAJGYM010000114">
    <property type="protein sequence ID" value="CAD6198072.1"/>
    <property type="molecule type" value="Genomic_DNA"/>
</dbReference>
<feature type="compositionally biased region" description="Polar residues" evidence="1">
    <location>
        <begin position="53"/>
        <end position="71"/>
    </location>
</feature>
<gene>
    <name evidence="2" type="ORF">CAUJ_LOCUS13979</name>
</gene>
<sequence>MSSQQCSLVADVITQLRTFCACFAALRIGWRPCPEYKKISRQTNGRSVLENGTCVQPTGEPTSQSKKQPLF</sequence>
<comment type="caution">
    <text evidence="2">The sequence shown here is derived from an EMBL/GenBank/DDBJ whole genome shotgun (WGS) entry which is preliminary data.</text>
</comment>
<dbReference type="AlphaFoldDB" id="A0A8S1HY55"/>
<name>A0A8S1HY55_9PELO</name>
<proteinExistence type="predicted"/>
<keyword evidence="3" id="KW-1185">Reference proteome</keyword>
<reference evidence="2" key="1">
    <citation type="submission" date="2020-10" db="EMBL/GenBank/DDBJ databases">
        <authorList>
            <person name="Kikuchi T."/>
        </authorList>
    </citation>
    <scope>NUCLEOTIDE SEQUENCE</scope>
    <source>
        <strain evidence="2">NKZ352</strain>
    </source>
</reference>